<evidence type="ECO:0000256" key="2">
    <source>
        <dbReference type="ARBA" id="ARBA00008684"/>
    </source>
</evidence>
<sequence>MHQVASIFHAISLPRIDFHDDLGNHTRCLPLLLLWHIFFWWVATAMAETKFQKLGRRSPSEYSLEVEDCCMFGNVISWHPLKLTICWLVLLILLTISYSSKEPDVEGEALIDFLKVLNDSKSQISDWNYNLVSPCFSWSHITCRNGNVISLSLGSKGFSGTLSPSITKLKFLVSLELQDNNLSGVLPDYLASMAQLQNLNLANNNFSGSIPTTWGQLPSLKHLVLRGNHLSGTIPDSIANITGLTELDLSSNDLSGRIPVQLFSILSFNFTGTRLTCDPGMEQPCVSRPPLPVSTRKSKLGVVVTSASCGAFLLLSLGAMFAYLHHYVHKLKHDVFVDVAGEDDRKISFSQLRRFSLRELQLATENFSESNMIGQGGFGKVYKGVLSDNTKVAVKRLTDYNSPGGEAAFQREVQLISVAVHRNLLQLIGFCTTSSERILVYPFMQNLSVAYRLRELKPGEKGLDWPTRKRVAFGAAHGLEYLHEHCNPKIIHRDLKAANILLDDDFEAVLGDFGLAKLVDTKLTHVTTQVRGTMGHIAPEYLHTGKSSEKTDVFGYGITLLELVTGQRAVDLSRLDEEENVLLLDHIKKLQRENRLDDIVDGNLKTYDPKEVGTLVQVALLCTQNSPEDRPTMAEVVQMLRGVGLADRWAEWEQLEEVRNQESFLVSHNFPWVEETTHDPEAIQLSRAR</sequence>
<dbReference type="PROSITE" id="PS00108">
    <property type="entry name" value="PROTEIN_KINASE_ST"/>
    <property type="match status" value="1"/>
</dbReference>
<evidence type="ECO:0000256" key="17">
    <source>
        <dbReference type="ARBA" id="ARBA00023180"/>
    </source>
</evidence>
<evidence type="ECO:0000256" key="13">
    <source>
        <dbReference type="ARBA" id="ARBA00022840"/>
    </source>
</evidence>
<dbReference type="EC" id="2.7.11.1" evidence="4"/>
<dbReference type="Gramene" id="Jr01_13500_p1">
    <property type="protein sequence ID" value="cds.Jr01_13500_p1"/>
    <property type="gene ID" value="Jr01_13500"/>
</dbReference>
<evidence type="ECO:0000256" key="16">
    <source>
        <dbReference type="ARBA" id="ARBA00023170"/>
    </source>
</evidence>
<keyword evidence="17" id="KW-0325">Glycoprotein</keyword>
<keyword evidence="7" id="KW-0808">Transferase</keyword>
<dbReference type="PANTHER" id="PTHR48006:SF102">
    <property type="entry name" value="LEUCINE-RICH REPEAT-CONTAINING PROTEIN DDB_G0281931-RELATED"/>
    <property type="match status" value="1"/>
</dbReference>
<evidence type="ECO:0000256" key="10">
    <source>
        <dbReference type="ARBA" id="ARBA00022737"/>
    </source>
</evidence>
<dbReference type="GO" id="GO:0005886">
    <property type="term" value="C:plasma membrane"/>
    <property type="evidence" value="ECO:0000318"/>
    <property type="project" value="GO_Central"/>
</dbReference>
<keyword evidence="8" id="KW-0812">Transmembrane</keyword>
<dbReference type="InterPro" id="IPR032675">
    <property type="entry name" value="LRR_dom_sf"/>
</dbReference>
<dbReference type="GO" id="GO:0004675">
    <property type="term" value="F:transmembrane receptor protein serine/threonine kinase activity"/>
    <property type="evidence" value="ECO:0000318"/>
    <property type="project" value="GO_Central"/>
</dbReference>
<keyword evidence="12" id="KW-0418">Kinase</keyword>
<keyword evidence="15" id="KW-0472">Membrane</keyword>
<proteinExistence type="inferred from homology"/>
<evidence type="ECO:0000313" key="21">
    <source>
        <dbReference type="RefSeq" id="XP_018827608.1"/>
    </source>
</evidence>
<dbReference type="STRING" id="51240.A0A2I4F7I2"/>
<comment type="similarity">
    <text evidence="3">Belongs to the RLP family.</text>
</comment>
<dbReference type="FunCoup" id="A0A2I4F7I2">
    <property type="interactions" value="161"/>
</dbReference>
<dbReference type="FunFam" id="1.10.510.10:FF:000016">
    <property type="entry name" value="Somatic embryogenesis receptor-like kinase 1"/>
    <property type="match status" value="1"/>
</dbReference>
<evidence type="ECO:0000256" key="19">
    <source>
        <dbReference type="ARBA" id="ARBA00048679"/>
    </source>
</evidence>
<keyword evidence="20" id="KW-1185">Reference proteome</keyword>
<dbReference type="PROSITE" id="PS00107">
    <property type="entry name" value="PROTEIN_KINASE_ATP"/>
    <property type="match status" value="1"/>
</dbReference>
<keyword evidence="9" id="KW-0732">Signal</keyword>
<dbReference type="FunFam" id="3.80.10.10:FF:000275">
    <property type="entry name" value="Leucine-rich repeat receptor-like protein kinase"/>
    <property type="match status" value="1"/>
</dbReference>
<dbReference type="Pfam" id="PF08263">
    <property type="entry name" value="LRRNT_2"/>
    <property type="match status" value="1"/>
</dbReference>
<evidence type="ECO:0000256" key="11">
    <source>
        <dbReference type="ARBA" id="ARBA00022741"/>
    </source>
</evidence>
<reference evidence="21" key="1">
    <citation type="submission" date="2025-08" db="UniProtKB">
        <authorList>
            <consortium name="RefSeq"/>
        </authorList>
    </citation>
    <scope>IDENTIFICATION</scope>
    <source>
        <tissue evidence="21">Leaves</tissue>
    </source>
</reference>
<evidence type="ECO:0000256" key="14">
    <source>
        <dbReference type="ARBA" id="ARBA00022989"/>
    </source>
</evidence>
<evidence type="ECO:0000256" key="4">
    <source>
        <dbReference type="ARBA" id="ARBA00012513"/>
    </source>
</evidence>
<dbReference type="SUPFAM" id="SSF56112">
    <property type="entry name" value="Protein kinase-like (PK-like)"/>
    <property type="match status" value="1"/>
</dbReference>
<dbReference type="PROSITE" id="PS50011">
    <property type="entry name" value="PROTEIN_KINASE_DOM"/>
    <property type="match status" value="1"/>
</dbReference>
<keyword evidence="14" id="KW-1133">Transmembrane helix</keyword>
<dbReference type="FunFam" id="3.30.200.20:FF:000015">
    <property type="entry name" value="Somatic embryogenesis receptor kinase 1"/>
    <property type="match status" value="1"/>
</dbReference>
<organism evidence="20 21">
    <name type="scientific">Juglans regia</name>
    <name type="common">English walnut</name>
    <dbReference type="NCBI Taxonomy" id="51240"/>
    <lineage>
        <taxon>Eukaryota</taxon>
        <taxon>Viridiplantae</taxon>
        <taxon>Streptophyta</taxon>
        <taxon>Embryophyta</taxon>
        <taxon>Tracheophyta</taxon>
        <taxon>Spermatophyta</taxon>
        <taxon>Magnoliopsida</taxon>
        <taxon>eudicotyledons</taxon>
        <taxon>Gunneridae</taxon>
        <taxon>Pentapetalae</taxon>
        <taxon>rosids</taxon>
        <taxon>fabids</taxon>
        <taxon>Fagales</taxon>
        <taxon>Juglandaceae</taxon>
        <taxon>Juglans</taxon>
    </lineage>
</organism>
<dbReference type="InterPro" id="IPR017441">
    <property type="entry name" value="Protein_kinase_ATP_BS"/>
</dbReference>
<dbReference type="Pfam" id="PF13855">
    <property type="entry name" value="LRR_8"/>
    <property type="match status" value="1"/>
</dbReference>
<dbReference type="KEGG" id="jre:108996276"/>
<evidence type="ECO:0000256" key="7">
    <source>
        <dbReference type="ARBA" id="ARBA00022679"/>
    </source>
</evidence>
<evidence type="ECO:0000256" key="12">
    <source>
        <dbReference type="ARBA" id="ARBA00022777"/>
    </source>
</evidence>
<dbReference type="RefSeq" id="XP_018827608.1">
    <property type="nucleotide sequence ID" value="XM_018972063.2"/>
</dbReference>
<dbReference type="GeneID" id="108996276"/>
<evidence type="ECO:0000256" key="18">
    <source>
        <dbReference type="ARBA" id="ARBA00047899"/>
    </source>
</evidence>
<evidence type="ECO:0000256" key="5">
    <source>
        <dbReference type="ARBA" id="ARBA00022527"/>
    </source>
</evidence>
<dbReference type="AlphaFoldDB" id="A0A2I4F7I2"/>
<dbReference type="InterPro" id="IPR051824">
    <property type="entry name" value="LRR_Rcpt-Like_S/T_Kinase"/>
</dbReference>
<dbReference type="InterPro" id="IPR001611">
    <property type="entry name" value="Leu-rich_rpt"/>
</dbReference>
<dbReference type="GO" id="GO:0005524">
    <property type="term" value="F:ATP binding"/>
    <property type="evidence" value="ECO:0007669"/>
    <property type="project" value="UniProtKB-UniRule"/>
</dbReference>
<evidence type="ECO:0000256" key="6">
    <source>
        <dbReference type="ARBA" id="ARBA00022614"/>
    </source>
</evidence>
<evidence type="ECO:0000256" key="15">
    <source>
        <dbReference type="ARBA" id="ARBA00023136"/>
    </source>
</evidence>
<dbReference type="InterPro" id="IPR000719">
    <property type="entry name" value="Prot_kinase_dom"/>
</dbReference>
<keyword evidence="13" id="KW-0067">ATP-binding</keyword>
<keyword evidence="16" id="KW-0675">Receptor</keyword>
<evidence type="ECO:0000256" key="3">
    <source>
        <dbReference type="ARBA" id="ARBA00009592"/>
    </source>
</evidence>
<dbReference type="Gene3D" id="3.30.200.20">
    <property type="entry name" value="Phosphorylase Kinase, domain 1"/>
    <property type="match status" value="1"/>
</dbReference>
<evidence type="ECO:0000256" key="9">
    <source>
        <dbReference type="ARBA" id="ARBA00022729"/>
    </source>
</evidence>
<keyword evidence="6" id="KW-0433">Leucine-rich repeat</keyword>
<dbReference type="Gene3D" id="3.80.10.10">
    <property type="entry name" value="Ribonuclease Inhibitor"/>
    <property type="match status" value="1"/>
</dbReference>
<evidence type="ECO:0000256" key="8">
    <source>
        <dbReference type="ARBA" id="ARBA00022692"/>
    </source>
</evidence>
<comment type="catalytic activity">
    <reaction evidence="18">
        <text>L-threonyl-[protein] + ATP = O-phospho-L-threonyl-[protein] + ADP + H(+)</text>
        <dbReference type="Rhea" id="RHEA:46608"/>
        <dbReference type="Rhea" id="RHEA-COMP:11060"/>
        <dbReference type="Rhea" id="RHEA-COMP:11605"/>
        <dbReference type="ChEBI" id="CHEBI:15378"/>
        <dbReference type="ChEBI" id="CHEBI:30013"/>
        <dbReference type="ChEBI" id="CHEBI:30616"/>
        <dbReference type="ChEBI" id="CHEBI:61977"/>
        <dbReference type="ChEBI" id="CHEBI:456216"/>
        <dbReference type="EC" id="2.7.11.1"/>
    </reaction>
</comment>
<dbReference type="Pfam" id="PF00560">
    <property type="entry name" value="LRR_1"/>
    <property type="match status" value="1"/>
</dbReference>
<evidence type="ECO:0000313" key="20">
    <source>
        <dbReference type="Proteomes" id="UP000235220"/>
    </source>
</evidence>
<dbReference type="GO" id="GO:0007165">
    <property type="term" value="P:signal transduction"/>
    <property type="evidence" value="ECO:0000318"/>
    <property type="project" value="GO_Central"/>
</dbReference>
<comment type="catalytic activity">
    <reaction evidence="19">
        <text>L-seryl-[protein] + ATP = O-phospho-L-seryl-[protein] + ADP + H(+)</text>
        <dbReference type="Rhea" id="RHEA:17989"/>
        <dbReference type="Rhea" id="RHEA-COMP:9863"/>
        <dbReference type="Rhea" id="RHEA-COMP:11604"/>
        <dbReference type="ChEBI" id="CHEBI:15378"/>
        <dbReference type="ChEBI" id="CHEBI:29999"/>
        <dbReference type="ChEBI" id="CHEBI:30616"/>
        <dbReference type="ChEBI" id="CHEBI:83421"/>
        <dbReference type="ChEBI" id="CHEBI:456216"/>
        <dbReference type="EC" id="2.7.11.1"/>
    </reaction>
</comment>
<dbReference type="InterPro" id="IPR001245">
    <property type="entry name" value="Ser-Thr/Tyr_kinase_cat_dom"/>
</dbReference>
<protein>
    <recommendedName>
        <fullName evidence="4">non-specific serine/threonine protein kinase</fullName>
        <ecNumber evidence="4">2.7.11.1</ecNumber>
    </recommendedName>
</protein>
<dbReference type="InterPro" id="IPR013210">
    <property type="entry name" value="LRR_N_plant-typ"/>
</dbReference>
<name>A0A2I4F7I2_JUGRE</name>
<dbReference type="Proteomes" id="UP000235220">
    <property type="component" value="Chromosome 1"/>
</dbReference>
<keyword evidence="11" id="KW-0547">Nucleotide-binding</keyword>
<accession>A0A2I4F7I2</accession>
<dbReference type="Gene3D" id="1.10.510.10">
    <property type="entry name" value="Transferase(Phosphotransferase) domain 1"/>
    <property type="match status" value="1"/>
</dbReference>
<dbReference type="PANTHER" id="PTHR48006">
    <property type="entry name" value="LEUCINE-RICH REPEAT-CONTAINING PROTEIN DDB_G0281931-RELATED"/>
    <property type="match status" value="1"/>
</dbReference>
<dbReference type="InterPro" id="IPR011009">
    <property type="entry name" value="Kinase-like_dom_sf"/>
</dbReference>
<keyword evidence="10" id="KW-0677">Repeat</keyword>
<dbReference type="SMART" id="SM00220">
    <property type="entry name" value="S_TKc"/>
    <property type="match status" value="1"/>
</dbReference>
<dbReference type="InterPro" id="IPR008271">
    <property type="entry name" value="Ser/Thr_kinase_AS"/>
</dbReference>
<keyword evidence="5" id="KW-0723">Serine/threonine-protein kinase</keyword>
<dbReference type="Pfam" id="PF07714">
    <property type="entry name" value="PK_Tyr_Ser-Thr"/>
    <property type="match status" value="1"/>
</dbReference>
<evidence type="ECO:0000256" key="1">
    <source>
        <dbReference type="ARBA" id="ARBA00004479"/>
    </source>
</evidence>
<dbReference type="SUPFAM" id="SSF52058">
    <property type="entry name" value="L domain-like"/>
    <property type="match status" value="1"/>
</dbReference>
<dbReference type="OrthoDB" id="1866136at2759"/>
<comment type="subcellular location">
    <subcellularLocation>
        <location evidence="1">Membrane</location>
        <topology evidence="1">Single-pass type I membrane protein</topology>
    </subcellularLocation>
</comment>
<gene>
    <name evidence="21" type="primary">LOC108996276</name>
</gene>
<comment type="similarity">
    <text evidence="2">Belongs to the protein kinase superfamily. Ser/Thr protein kinase family.</text>
</comment>